<protein>
    <recommendedName>
        <fullName evidence="1">Endonuclease/exonuclease/phosphatase domain-containing protein</fullName>
    </recommendedName>
</protein>
<dbReference type="SUPFAM" id="SSF56219">
    <property type="entry name" value="DNase I-like"/>
    <property type="match status" value="1"/>
</dbReference>
<evidence type="ECO:0000313" key="3">
    <source>
        <dbReference type="Proteomes" id="UP001066276"/>
    </source>
</evidence>
<evidence type="ECO:0000259" key="1">
    <source>
        <dbReference type="Pfam" id="PF03372"/>
    </source>
</evidence>
<dbReference type="Pfam" id="PF03372">
    <property type="entry name" value="Exo_endo_phos"/>
    <property type="match status" value="1"/>
</dbReference>
<dbReference type="EMBL" id="JANPWB010000008">
    <property type="protein sequence ID" value="KAJ1164377.1"/>
    <property type="molecule type" value="Genomic_DNA"/>
</dbReference>
<dbReference type="InterPro" id="IPR005135">
    <property type="entry name" value="Endo/exonuclease/phosphatase"/>
</dbReference>
<proteinExistence type="predicted"/>
<gene>
    <name evidence="2" type="ORF">NDU88_004817</name>
</gene>
<dbReference type="CDD" id="cd09076">
    <property type="entry name" value="L1-EN"/>
    <property type="match status" value="1"/>
</dbReference>
<sequence length="194" mass="21937">MYNIQTAALSETRFADEGQLTEVKAGYTFFWSGRSSDERREAGVGFAIRSNLFSKLASLPKRFNDRLMSTQLPLKGKRHATFISAYAPTMTHPEETKDKFYEDLESLIASVPKEDKLVILGDFNARVGADYQTWEGVIGRNKIDKSNSNDHLLLKSCAAHDLLITNTDFCIPNRNKTSWVHPRSEHCISFITSL</sequence>
<dbReference type="InterPro" id="IPR027124">
    <property type="entry name" value="Swc5/CFDP1/2"/>
</dbReference>
<reference evidence="2" key="1">
    <citation type="journal article" date="2022" name="bioRxiv">
        <title>Sequencing and chromosome-scale assembly of the giantPleurodeles waltlgenome.</title>
        <authorList>
            <person name="Brown T."/>
            <person name="Elewa A."/>
            <person name="Iarovenko S."/>
            <person name="Subramanian E."/>
            <person name="Araus A.J."/>
            <person name="Petzold A."/>
            <person name="Susuki M."/>
            <person name="Suzuki K.-i.T."/>
            <person name="Hayashi T."/>
            <person name="Toyoda A."/>
            <person name="Oliveira C."/>
            <person name="Osipova E."/>
            <person name="Leigh N.D."/>
            <person name="Simon A."/>
            <person name="Yun M.H."/>
        </authorList>
    </citation>
    <scope>NUCLEOTIDE SEQUENCE</scope>
    <source>
        <strain evidence="2">20211129_DDA</strain>
        <tissue evidence="2">Liver</tissue>
    </source>
</reference>
<evidence type="ECO:0000313" key="2">
    <source>
        <dbReference type="EMBL" id="KAJ1164377.1"/>
    </source>
</evidence>
<keyword evidence="3" id="KW-1185">Reference proteome</keyword>
<organism evidence="2 3">
    <name type="scientific">Pleurodeles waltl</name>
    <name type="common">Iberian ribbed newt</name>
    <dbReference type="NCBI Taxonomy" id="8319"/>
    <lineage>
        <taxon>Eukaryota</taxon>
        <taxon>Metazoa</taxon>
        <taxon>Chordata</taxon>
        <taxon>Craniata</taxon>
        <taxon>Vertebrata</taxon>
        <taxon>Euteleostomi</taxon>
        <taxon>Amphibia</taxon>
        <taxon>Batrachia</taxon>
        <taxon>Caudata</taxon>
        <taxon>Salamandroidea</taxon>
        <taxon>Salamandridae</taxon>
        <taxon>Pleurodelinae</taxon>
        <taxon>Pleurodeles</taxon>
    </lineage>
</organism>
<dbReference type="GO" id="GO:0003824">
    <property type="term" value="F:catalytic activity"/>
    <property type="evidence" value="ECO:0007669"/>
    <property type="project" value="InterPro"/>
</dbReference>
<dbReference type="PANTHER" id="PTHR23227:SF84">
    <property type="entry name" value="ENDONUCLEASE_EXONUCLEASE_PHOSPHATASE DOMAIN-CONTAINING PROTEIN"/>
    <property type="match status" value="1"/>
</dbReference>
<name>A0AAV7SJW5_PLEWA</name>
<accession>A0AAV7SJW5</accession>
<dbReference type="AlphaFoldDB" id="A0AAV7SJW5"/>
<feature type="domain" description="Endonuclease/exonuclease/phosphatase" evidence="1">
    <location>
        <begin position="8"/>
        <end position="126"/>
    </location>
</feature>
<dbReference type="Proteomes" id="UP001066276">
    <property type="component" value="Chromosome 4_2"/>
</dbReference>
<dbReference type="Gene3D" id="3.60.10.10">
    <property type="entry name" value="Endonuclease/exonuclease/phosphatase"/>
    <property type="match status" value="1"/>
</dbReference>
<dbReference type="InterPro" id="IPR036691">
    <property type="entry name" value="Endo/exonu/phosph_ase_sf"/>
</dbReference>
<dbReference type="PANTHER" id="PTHR23227">
    <property type="entry name" value="BUCENTAUR RELATED"/>
    <property type="match status" value="1"/>
</dbReference>
<comment type="caution">
    <text evidence="2">The sequence shown here is derived from an EMBL/GenBank/DDBJ whole genome shotgun (WGS) entry which is preliminary data.</text>
</comment>